<evidence type="ECO:0000313" key="5">
    <source>
        <dbReference type="EMBL" id="CAB4534061.1"/>
    </source>
</evidence>
<protein>
    <submittedName>
        <fullName evidence="7">Unannotated protein</fullName>
    </submittedName>
</protein>
<organism evidence="7">
    <name type="scientific">freshwater metagenome</name>
    <dbReference type="NCBI Taxonomy" id="449393"/>
    <lineage>
        <taxon>unclassified sequences</taxon>
        <taxon>metagenomes</taxon>
        <taxon>ecological metagenomes</taxon>
    </lineage>
</organism>
<dbReference type="GO" id="GO:0003746">
    <property type="term" value="F:translation elongation factor activity"/>
    <property type="evidence" value="ECO:0007669"/>
    <property type="project" value="UniProtKB-KW"/>
</dbReference>
<dbReference type="PANTHER" id="PTHR11741:SF0">
    <property type="entry name" value="ELONGATION FACTOR TS, MITOCHONDRIAL"/>
    <property type="match status" value="1"/>
</dbReference>
<proteinExistence type="inferred from homology"/>
<dbReference type="CDD" id="cd14275">
    <property type="entry name" value="UBA_EF-Ts"/>
    <property type="match status" value="1"/>
</dbReference>
<keyword evidence="2" id="KW-0251">Elongation factor</keyword>
<dbReference type="NCBIfam" id="TIGR00116">
    <property type="entry name" value="tsf"/>
    <property type="match status" value="1"/>
</dbReference>
<evidence type="ECO:0000313" key="6">
    <source>
        <dbReference type="EMBL" id="CAB4624774.1"/>
    </source>
</evidence>
<evidence type="ECO:0000313" key="7">
    <source>
        <dbReference type="EMBL" id="CAB4781404.1"/>
    </source>
</evidence>
<dbReference type="Gene3D" id="1.10.286.20">
    <property type="match status" value="1"/>
</dbReference>
<dbReference type="PROSITE" id="PS01127">
    <property type="entry name" value="EF_TS_2"/>
    <property type="match status" value="1"/>
</dbReference>
<dbReference type="FunFam" id="1.10.286.20:FF:000001">
    <property type="entry name" value="Elongation factor Ts"/>
    <property type="match status" value="1"/>
</dbReference>
<evidence type="ECO:0000256" key="3">
    <source>
        <dbReference type="ARBA" id="ARBA00022917"/>
    </source>
</evidence>
<dbReference type="PANTHER" id="PTHR11741">
    <property type="entry name" value="ELONGATION FACTOR TS"/>
    <property type="match status" value="1"/>
</dbReference>
<dbReference type="InterPro" id="IPR009060">
    <property type="entry name" value="UBA-like_sf"/>
</dbReference>
<dbReference type="InterPro" id="IPR018101">
    <property type="entry name" value="Transl_elong_Ts_CS"/>
</dbReference>
<dbReference type="EMBL" id="CAEZVF010000129">
    <property type="protein sequence ID" value="CAB4624774.1"/>
    <property type="molecule type" value="Genomic_DNA"/>
</dbReference>
<dbReference type="SUPFAM" id="SSF54713">
    <property type="entry name" value="Elongation factor Ts (EF-Ts), dimerisation domain"/>
    <property type="match status" value="1"/>
</dbReference>
<evidence type="ECO:0000256" key="1">
    <source>
        <dbReference type="ARBA" id="ARBA00005532"/>
    </source>
</evidence>
<feature type="domain" description="Translation elongation factor EFTs/EF1B dimerisation" evidence="4">
    <location>
        <begin position="68"/>
        <end position="270"/>
    </location>
</feature>
<dbReference type="Pfam" id="PF00889">
    <property type="entry name" value="EF_TS"/>
    <property type="match status" value="1"/>
</dbReference>
<dbReference type="PROSITE" id="PS01126">
    <property type="entry name" value="EF_TS_1"/>
    <property type="match status" value="1"/>
</dbReference>
<dbReference type="EMBL" id="CAEZZX010000142">
    <property type="protein sequence ID" value="CAB4781404.1"/>
    <property type="molecule type" value="Genomic_DNA"/>
</dbReference>
<accession>A0A6J6WDR8</accession>
<dbReference type="SUPFAM" id="SSF46934">
    <property type="entry name" value="UBA-like"/>
    <property type="match status" value="1"/>
</dbReference>
<dbReference type="GO" id="GO:0005737">
    <property type="term" value="C:cytoplasm"/>
    <property type="evidence" value="ECO:0007669"/>
    <property type="project" value="UniProtKB-ARBA"/>
</dbReference>
<dbReference type="InterPro" id="IPR001816">
    <property type="entry name" value="Transl_elong_EFTs/EF1B"/>
</dbReference>
<reference evidence="7" key="1">
    <citation type="submission" date="2020-05" db="EMBL/GenBank/DDBJ databases">
        <authorList>
            <person name="Chiriac C."/>
            <person name="Salcher M."/>
            <person name="Ghai R."/>
            <person name="Kavagutti S V."/>
        </authorList>
    </citation>
    <scope>NUCLEOTIDE SEQUENCE</scope>
</reference>
<dbReference type="HAMAP" id="MF_00050">
    <property type="entry name" value="EF_Ts"/>
    <property type="match status" value="1"/>
</dbReference>
<dbReference type="AlphaFoldDB" id="A0A6J6WDR8"/>
<dbReference type="Gene3D" id="3.30.479.20">
    <property type="entry name" value="Elongation factor Ts, dimerisation domain"/>
    <property type="match status" value="2"/>
</dbReference>
<sequence length="271" mass="28728">MGNFSAAEVKKLRDLTGAGMMDCKKALEETDGDYDAAVEALRIKGAAKAAKRGAEREATNGLVAAADGAMIELNCETDFVAKNDDFKTLADAIVTAAAANKTADVETLMNTAMADGRTVAAGIEALNAIIGEKIEIGNVIVLDGTVTAYMHQRSADLPAQVGVLVAFDGDEAVARATAMQIAAMRPQYVNREDIPAEAVESERRIAEATAREEGKPEAALEKIVEGRINGFYKEVVLLEQSSVQDSKKTVRAVLTEANTTVSRFARFEVGA</sequence>
<dbReference type="EMBL" id="CAEZSO010000001">
    <property type="protein sequence ID" value="CAB4534061.1"/>
    <property type="molecule type" value="Genomic_DNA"/>
</dbReference>
<evidence type="ECO:0000259" key="4">
    <source>
        <dbReference type="Pfam" id="PF00889"/>
    </source>
</evidence>
<dbReference type="Gene3D" id="1.10.8.10">
    <property type="entry name" value="DNA helicase RuvA subunit, C-terminal domain"/>
    <property type="match status" value="1"/>
</dbReference>
<evidence type="ECO:0000256" key="2">
    <source>
        <dbReference type="ARBA" id="ARBA00022768"/>
    </source>
</evidence>
<dbReference type="FunFam" id="1.10.8.10:FF:000001">
    <property type="entry name" value="Elongation factor Ts"/>
    <property type="match status" value="1"/>
</dbReference>
<name>A0A6J6WDR8_9ZZZZ</name>
<gene>
    <name evidence="5" type="ORF">UFOPK1446_00010</name>
    <name evidence="6" type="ORF">UFOPK1939_00843</name>
    <name evidence="7" type="ORF">UFOPK2938_00748</name>
</gene>
<comment type="similarity">
    <text evidence="1">Belongs to the EF-Ts family.</text>
</comment>
<keyword evidence="3" id="KW-0648">Protein biosynthesis</keyword>
<dbReference type="InterPro" id="IPR036402">
    <property type="entry name" value="EF-Ts_dimer_sf"/>
</dbReference>
<dbReference type="InterPro" id="IPR014039">
    <property type="entry name" value="Transl_elong_EFTs/EF1B_dimer"/>
</dbReference>